<proteinExistence type="predicted"/>
<reference evidence="1 2" key="1">
    <citation type="journal article" date="2022" name="New Phytol.">
        <title>Ecological generalism drives hyperdiversity of secondary metabolite gene clusters in xylarialean endophytes.</title>
        <authorList>
            <person name="Franco M.E.E."/>
            <person name="Wisecaver J.H."/>
            <person name="Arnold A.E."/>
            <person name="Ju Y.M."/>
            <person name="Slot J.C."/>
            <person name="Ahrendt S."/>
            <person name="Moore L.P."/>
            <person name="Eastman K.E."/>
            <person name="Scott K."/>
            <person name="Konkel Z."/>
            <person name="Mondo S.J."/>
            <person name="Kuo A."/>
            <person name="Hayes R.D."/>
            <person name="Haridas S."/>
            <person name="Andreopoulos B."/>
            <person name="Riley R."/>
            <person name="LaButti K."/>
            <person name="Pangilinan J."/>
            <person name="Lipzen A."/>
            <person name="Amirebrahimi M."/>
            <person name="Yan J."/>
            <person name="Adam C."/>
            <person name="Keymanesh K."/>
            <person name="Ng V."/>
            <person name="Louie K."/>
            <person name="Northen T."/>
            <person name="Drula E."/>
            <person name="Henrissat B."/>
            <person name="Hsieh H.M."/>
            <person name="Youens-Clark K."/>
            <person name="Lutzoni F."/>
            <person name="Miadlikowska J."/>
            <person name="Eastwood D.C."/>
            <person name="Hamelin R.C."/>
            <person name="Grigoriev I.V."/>
            <person name="U'Ren J.M."/>
        </authorList>
    </citation>
    <scope>NUCLEOTIDE SEQUENCE [LARGE SCALE GENOMIC DNA]</scope>
    <source>
        <strain evidence="1 2">CBS 119005</strain>
    </source>
</reference>
<evidence type="ECO:0000313" key="2">
    <source>
        <dbReference type="Proteomes" id="UP001497700"/>
    </source>
</evidence>
<sequence length="435" mass="49186">MEMESRFRYQPVDLIVVGAGISGINCAYQLQSELPHVKFTVLEGRNSIGGTWDLFRYPGVRSDSDLRTYGFTWQPWPYSHPIAEGSLVIQYLRTCVSQHGIDWYIQFKHKVLSMKWSSKTQRWTLIVDHEGLRKEFITRFVFLGVGYYDYQIPRKTTIPGIENFKGKVLHPQFWPDKYDYTGQKIVVIGSGATAVSLVPSLAKKSSVTLVQRSPTYIRYFPTHARAALRKAAAAQLPESVSVDPHFTPRCNPWDQRLCLSPDGEFYKASNSPRTHIAVEMKDGQVIKADAIVTATGINMQMGGKIDISVDGEVKKWKGRMVWNGLMLQDIPNMMFAFGYTNGSWTLGVDSTTSILIRLWKLMENRGVAAAVPRLPEEAALETVRFWPCSPRTCRRWRRTCRNTVALGRGDRGSPLSPTTCMRDGGDITTGLEFLI</sequence>
<keyword evidence="2" id="KW-1185">Reference proteome</keyword>
<protein>
    <submittedName>
        <fullName evidence="1">FAD/NAD(P)-binding domain-containing protein</fullName>
    </submittedName>
</protein>
<organism evidence="1 2">
    <name type="scientific">Hypoxylon rubiginosum</name>
    <dbReference type="NCBI Taxonomy" id="110542"/>
    <lineage>
        <taxon>Eukaryota</taxon>
        <taxon>Fungi</taxon>
        <taxon>Dikarya</taxon>
        <taxon>Ascomycota</taxon>
        <taxon>Pezizomycotina</taxon>
        <taxon>Sordariomycetes</taxon>
        <taxon>Xylariomycetidae</taxon>
        <taxon>Xylariales</taxon>
        <taxon>Hypoxylaceae</taxon>
        <taxon>Hypoxylon</taxon>
    </lineage>
</organism>
<comment type="caution">
    <text evidence="1">The sequence shown here is derived from an EMBL/GenBank/DDBJ whole genome shotgun (WGS) entry which is preliminary data.</text>
</comment>
<dbReference type="EMBL" id="MU393557">
    <property type="protein sequence ID" value="KAI4861281.1"/>
    <property type="molecule type" value="Genomic_DNA"/>
</dbReference>
<name>A0ACB9YQ76_9PEZI</name>
<accession>A0ACB9YQ76</accession>
<gene>
    <name evidence="1" type="ORF">F4820DRAFT_464859</name>
</gene>
<dbReference type="Proteomes" id="UP001497700">
    <property type="component" value="Unassembled WGS sequence"/>
</dbReference>
<evidence type="ECO:0000313" key="1">
    <source>
        <dbReference type="EMBL" id="KAI4861281.1"/>
    </source>
</evidence>